<dbReference type="Gene3D" id="3.40.50.1240">
    <property type="entry name" value="Phosphoglycerate mutase-like"/>
    <property type="match status" value="1"/>
</dbReference>
<dbReference type="EMBL" id="SLXF01000010">
    <property type="protein sequence ID" value="TCP04856.1"/>
    <property type="molecule type" value="Genomic_DNA"/>
</dbReference>
<gene>
    <name evidence="3" type="ORF">EV676_110143</name>
</gene>
<organism evidence="3 4">
    <name type="scientific">Caldimonas thermodepolymerans</name>
    <dbReference type="NCBI Taxonomy" id="215580"/>
    <lineage>
        <taxon>Bacteria</taxon>
        <taxon>Pseudomonadati</taxon>
        <taxon>Pseudomonadota</taxon>
        <taxon>Betaproteobacteria</taxon>
        <taxon>Burkholderiales</taxon>
        <taxon>Sphaerotilaceae</taxon>
        <taxon>Caldimonas</taxon>
    </lineage>
</organism>
<feature type="active site" description="Proton donor/acceptor" evidence="1">
    <location>
        <position position="98"/>
    </location>
</feature>
<dbReference type="AlphaFoldDB" id="A0AA46HUW1"/>
<dbReference type="SUPFAM" id="SSF53254">
    <property type="entry name" value="Phosphoglycerate mutase-like"/>
    <property type="match status" value="1"/>
</dbReference>
<evidence type="ECO:0000256" key="1">
    <source>
        <dbReference type="PIRSR" id="PIRSR613078-1"/>
    </source>
</evidence>
<dbReference type="GO" id="GO:0005737">
    <property type="term" value="C:cytoplasm"/>
    <property type="evidence" value="ECO:0007669"/>
    <property type="project" value="TreeGrafter"/>
</dbReference>
<protein>
    <submittedName>
        <fullName evidence="3">Phosphoglycerate mutase</fullName>
    </submittedName>
</protein>
<dbReference type="CDD" id="cd07067">
    <property type="entry name" value="HP_PGM_like"/>
    <property type="match status" value="1"/>
</dbReference>
<dbReference type="PANTHER" id="PTHR48100:SF62">
    <property type="entry name" value="GLUCOSYL-3-PHOSPHOGLYCERATE PHOSPHATASE"/>
    <property type="match status" value="1"/>
</dbReference>
<dbReference type="SMART" id="SM00855">
    <property type="entry name" value="PGAM"/>
    <property type="match status" value="1"/>
</dbReference>
<dbReference type="GO" id="GO:0016791">
    <property type="term" value="F:phosphatase activity"/>
    <property type="evidence" value="ECO:0007669"/>
    <property type="project" value="TreeGrafter"/>
</dbReference>
<evidence type="ECO:0000313" key="4">
    <source>
        <dbReference type="Proteomes" id="UP000294772"/>
    </source>
</evidence>
<reference evidence="3 4" key="1">
    <citation type="submission" date="2019-03" db="EMBL/GenBank/DDBJ databases">
        <title>Genomic Encyclopedia of Type Strains, Phase IV (KMG-IV): sequencing the most valuable type-strain genomes for metagenomic binning, comparative biology and taxonomic classification.</title>
        <authorList>
            <person name="Goeker M."/>
        </authorList>
    </citation>
    <scope>NUCLEOTIDE SEQUENCE [LARGE SCALE GENOMIC DNA]</scope>
    <source>
        <strain evidence="3 4">DSM 15264</strain>
    </source>
</reference>
<dbReference type="Pfam" id="PF00300">
    <property type="entry name" value="His_Phos_1"/>
    <property type="match status" value="1"/>
</dbReference>
<feature type="binding site" evidence="2">
    <location>
        <position position="74"/>
    </location>
    <ligand>
        <name>substrate</name>
    </ligand>
</feature>
<feature type="active site" description="Tele-phosphohistidine intermediate" evidence="1">
    <location>
        <position position="25"/>
    </location>
</feature>
<name>A0AA46HUW1_9BURK</name>
<evidence type="ECO:0000256" key="2">
    <source>
        <dbReference type="PIRSR" id="PIRSR613078-2"/>
    </source>
</evidence>
<accession>A0AA46HUW1</accession>
<proteinExistence type="predicted"/>
<dbReference type="InterPro" id="IPR050275">
    <property type="entry name" value="PGM_Phosphatase"/>
</dbReference>
<comment type="caution">
    <text evidence="3">The sequence shown here is derived from an EMBL/GenBank/DDBJ whole genome shotgun (WGS) entry which is preliminary data.</text>
</comment>
<dbReference type="InterPro" id="IPR013078">
    <property type="entry name" value="His_Pase_superF_clade-1"/>
</dbReference>
<sequence length="234" mass="25372">MAGSATPIPSSMSHSQVTRIFAVRHGETAWNVDTRIQGHLDIPLNDTGRWQARRMAAALADEPIAAIYSSDLRRAHETAQALGEAVGVAVQTDTGLRERGFGSFQGLTFKEIEARWPDLALRWRKRDPSFGPEGGETLASFYARVVEAATRLARRHPGEAIALVAHGGVMDCLYRLASGVSLQAPRTWELGNASINRLLYNGEGFVLVGWGDTQHLADGTRDESSDGDRVGHAA</sequence>
<feature type="binding site" evidence="2">
    <location>
        <begin position="24"/>
        <end position="31"/>
    </location>
    <ligand>
        <name>substrate</name>
    </ligand>
</feature>
<dbReference type="InterPro" id="IPR029033">
    <property type="entry name" value="His_PPase_superfam"/>
</dbReference>
<dbReference type="Proteomes" id="UP000294772">
    <property type="component" value="Unassembled WGS sequence"/>
</dbReference>
<dbReference type="PANTHER" id="PTHR48100">
    <property type="entry name" value="BROAD-SPECIFICITY PHOSPHATASE YOR283W-RELATED"/>
    <property type="match status" value="1"/>
</dbReference>
<evidence type="ECO:0000313" key="3">
    <source>
        <dbReference type="EMBL" id="TCP04856.1"/>
    </source>
</evidence>